<reference evidence="1" key="2">
    <citation type="submission" date="2018-05" db="EMBL/GenBank/DDBJ databases">
        <title>OpunRS2 (Oryza punctata Reference Sequence Version 2).</title>
        <authorList>
            <person name="Zhang J."/>
            <person name="Kudrna D."/>
            <person name="Lee S."/>
            <person name="Talag J."/>
            <person name="Welchert J."/>
            <person name="Wing R.A."/>
        </authorList>
    </citation>
    <scope>NUCLEOTIDE SEQUENCE [LARGE SCALE GENOMIC DNA]</scope>
</reference>
<dbReference type="Proteomes" id="UP000026962">
    <property type="component" value="Chromosome 3"/>
</dbReference>
<accession>A0A0E0KH12</accession>
<keyword evidence="2" id="KW-1185">Reference proteome</keyword>
<evidence type="ECO:0000313" key="1">
    <source>
        <dbReference type="EnsemblPlants" id="OPUNC03G25720.1"/>
    </source>
</evidence>
<dbReference type="AlphaFoldDB" id="A0A0E0KH12"/>
<name>A0A0E0KH12_ORYPU</name>
<dbReference type="Gramene" id="OPUNC03G25720.1">
    <property type="protein sequence ID" value="OPUNC03G25720.1"/>
    <property type="gene ID" value="OPUNC03G25720"/>
</dbReference>
<proteinExistence type="predicted"/>
<dbReference type="EnsemblPlants" id="OPUNC03G25720.1">
    <property type="protein sequence ID" value="OPUNC03G25720.1"/>
    <property type="gene ID" value="OPUNC03G25720"/>
</dbReference>
<dbReference type="HOGENOM" id="CLU_2945761_0_0_1"/>
<reference evidence="1" key="1">
    <citation type="submission" date="2015-04" db="UniProtKB">
        <authorList>
            <consortium name="EnsemblPlants"/>
        </authorList>
    </citation>
    <scope>IDENTIFICATION</scope>
</reference>
<organism evidence="1">
    <name type="scientific">Oryza punctata</name>
    <name type="common">Red rice</name>
    <dbReference type="NCBI Taxonomy" id="4537"/>
    <lineage>
        <taxon>Eukaryota</taxon>
        <taxon>Viridiplantae</taxon>
        <taxon>Streptophyta</taxon>
        <taxon>Embryophyta</taxon>
        <taxon>Tracheophyta</taxon>
        <taxon>Spermatophyta</taxon>
        <taxon>Magnoliopsida</taxon>
        <taxon>Liliopsida</taxon>
        <taxon>Poales</taxon>
        <taxon>Poaceae</taxon>
        <taxon>BOP clade</taxon>
        <taxon>Oryzoideae</taxon>
        <taxon>Oryzeae</taxon>
        <taxon>Oryzinae</taxon>
        <taxon>Oryza</taxon>
    </lineage>
</organism>
<evidence type="ECO:0000313" key="2">
    <source>
        <dbReference type="Proteomes" id="UP000026962"/>
    </source>
</evidence>
<sequence>MLELLHDDRPTVKCWSGGYALKVYIWWWLLVPAGENHVLEYPRVGGRRYPWGHIFPDGVV</sequence>
<protein>
    <submittedName>
        <fullName evidence="1">Uncharacterized protein</fullName>
    </submittedName>
</protein>